<name>A0A7S1NES6_9EUGL</name>
<reference evidence="3" key="1">
    <citation type="submission" date="2021-01" db="EMBL/GenBank/DDBJ databases">
        <authorList>
            <person name="Corre E."/>
            <person name="Pelletier E."/>
            <person name="Niang G."/>
            <person name="Scheremetjew M."/>
            <person name="Finn R."/>
            <person name="Kale V."/>
            <person name="Holt S."/>
            <person name="Cochrane G."/>
            <person name="Meng A."/>
            <person name="Brown T."/>
            <person name="Cohen L."/>
        </authorList>
    </citation>
    <scope>NUCLEOTIDE SEQUENCE</scope>
    <source>
        <strain evidence="3">NIES-381</strain>
    </source>
</reference>
<dbReference type="InterPro" id="IPR000008">
    <property type="entry name" value="C2_dom"/>
</dbReference>
<organism evidence="3">
    <name type="scientific">Eutreptiella gymnastica</name>
    <dbReference type="NCBI Taxonomy" id="73025"/>
    <lineage>
        <taxon>Eukaryota</taxon>
        <taxon>Discoba</taxon>
        <taxon>Euglenozoa</taxon>
        <taxon>Euglenida</taxon>
        <taxon>Spirocuta</taxon>
        <taxon>Euglenophyceae</taxon>
        <taxon>Eutreptiales</taxon>
        <taxon>Eutreptiaceae</taxon>
        <taxon>Eutreptiella</taxon>
    </lineage>
</organism>
<dbReference type="EMBL" id="HBGA01070423">
    <property type="protein sequence ID" value="CAD9015265.1"/>
    <property type="molecule type" value="Transcribed_RNA"/>
</dbReference>
<feature type="coiled-coil region" evidence="1">
    <location>
        <begin position="71"/>
        <end position="152"/>
    </location>
</feature>
<feature type="domain" description="C2" evidence="2">
    <location>
        <begin position="257"/>
        <end position="388"/>
    </location>
</feature>
<protein>
    <recommendedName>
        <fullName evidence="2">C2 domain-containing protein</fullName>
    </recommendedName>
</protein>
<evidence type="ECO:0000256" key="1">
    <source>
        <dbReference type="SAM" id="Coils"/>
    </source>
</evidence>
<dbReference type="InterPro" id="IPR035892">
    <property type="entry name" value="C2_domain_sf"/>
</dbReference>
<gene>
    <name evidence="3" type="ORF">EGYM00392_LOCUS26371</name>
</gene>
<dbReference type="PROSITE" id="PS50004">
    <property type="entry name" value="C2"/>
    <property type="match status" value="1"/>
</dbReference>
<evidence type="ECO:0000313" key="3">
    <source>
        <dbReference type="EMBL" id="CAD9015265.1"/>
    </source>
</evidence>
<dbReference type="SUPFAM" id="SSF49562">
    <property type="entry name" value="C2 domain (Calcium/lipid-binding domain, CaLB)"/>
    <property type="match status" value="1"/>
</dbReference>
<evidence type="ECO:0000259" key="2">
    <source>
        <dbReference type="PROSITE" id="PS50004"/>
    </source>
</evidence>
<keyword evidence="1" id="KW-0175">Coiled coil</keyword>
<dbReference type="AlphaFoldDB" id="A0A7S1NES6"/>
<accession>A0A7S1NES6</accession>
<proteinExistence type="predicted"/>
<sequence length="465" mass="52246">MAEGAKKVPSASTQEGQWELRDGKFFRRDVVSISGGQPMNHTVKVKCPNCPVHMERIRTLTTERDNLQRMITERDRIIAELRARLEKLELELKNWHAEKSKMETIIRERETTIRELRRLLDERKDWVPGHVLKEKETIIIRLQNQIRDLQAQLAGGAGLMKEKESLVLRIKELEGLLAQRDAEIARLNGLIVELRARITELEDLLIRARSEVREIHVAPAPPKEEMRWYYAVQDPAHAHLFQTHPRYLGGEIMVDNLEGATVVNPEYYTQSENVPGNARLRVRIVEAQNINSSAGVELFVRLRLGSATQFTHPRPSAYPAVSWQQDFVFVGVPLKPHPFHARFQASNYPLIVEVVARQIGTAGEQIIGTGEVDLTDLVAGLTRVIFINLNGGGSLNLRLKALDFGLPAGGVEPQQGPIVTESVRVTDTTVHLQQIKSGPTQQLSYAVSGEEMARRLDAADGVIGL</sequence>
<feature type="coiled-coil region" evidence="1">
    <location>
        <begin position="184"/>
        <end position="211"/>
    </location>
</feature>